<evidence type="ECO:0000313" key="9">
    <source>
        <dbReference type="Proteomes" id="UP001165405"/>
    </source>
</evidence>
<keyword evidence="4" id="KW-0010">Activator</keyword>
<feature type="region of interest" description="Disordered" evidence="6">
    <location>
        <begin position="243"/>
        <end position="268"/>
    </location>
</feature>
<evidence type="ECO:0000256" key="1">
    <source>
        <dbReference type="ARBA" id="ARBA00009437"/>
    </source>
</evidence>
<dbReference type="InterPro" id="IPR000847">
    <property type="entry name" value="LysR_HTH_N"/>
</dbReference>
<dbReference type="Pfam" id="PF03466">
    <property type="entry name" value="LysR_substrate"/>
    <property type="match status" value="1"/>
</dbReference>
<dbReference type="InterPro" id="IPR036390">
    <property type="entry name" value="WH_DNA-bd_sf"/>
</dbReference>
<keyword evidence="9" id="KW-1185">Reference proteome</keyword>
<dbReference type="SUPFAM" id="SSF46785">
    <property type="entry name" value="Winged helix' DNA-binding domain"/>
    <property type="match status" value="1"/>
</dbReference>
<dbReference type="InterPro" id="IPR036388">
    <property type="entry name" value="WH-like_DNA-bd_sf"/>
</dbReference>
<organism evidence="8 9">
    <name type="scientific">Antribacter soli</name>
    <dbReference type="NCBI Taxonomy" id="2910976"/>
    <lineage>
        <taxon>Bacteria</taxon>
        <taxon>Bacillati</taxon>
        <taxon>Actinomycetota</taxon>
        <taxon>Actinomycetes</taxon>
        <taxon>Micrococcales</taxon>
        <taxon>Promicromonosporaceae</taxon>
        <taxon>Antribacter</taxon>
    </lineage>
</organism>
<dbReference type="InterPro" id="IPR017685">
    <property type="entry name" value="ArgP"/>
</dbReference>
<gene>
    <name evidence="8" type="ORF">L1785_02410</name>
</gene>
<name>A0AA41U7W3_9MICO</name>
<dbReference type="Gene3D" id="3.40.190.290">
    <property type="match status" value="1"/>
</dbReference>
<dbReference type="Pfam" id="PF00126">
    <property type="entry name" value="HTH_1"/>
    <property type="match status" value="1"/>
</dbReference>
<evidence type="ECO:0000256" key="3">
    <source>
        <dbReference type="ARBA" id="ARBA00023125"/>
    </source>
</evidence>
<evidence type="ECO:0000256" key="2">
    <source>
        <dbReference type="ARBA" id="ARBA00023015"/>
    </source>
</evidence>
<comment type="caution">
    <text evidence="8">The sequence shown here is derived from an EMBL/GenBank/DDBJ whole genome shotgun (WGS) entry which is preliminary data.</text>
</comment>
<reference evidence="8" key="1">
    <citation type="submission" date="2022-01" db="EMBL/GenBank/DDBJ databases">
        <title>Antribacter sp. nov., isolated from Guizhou of China.</title>
        <authorList>
            <person name="Chengliang C."/>
            <person name="Ya Z."/>
        </authorList>
    </citation>
    <scope>NUCLEOTIDE SEQUENCE</scope>
    <source>
        <strain evidence="8">KLBMP 9083</strain>
    </source>
</reference>
<accession>A0AA41U7W3</accession>
<dbReference type="GO" id="GO:0003677">
    <property type="term" value="F:DNA binding"/>
    <property type="evidence" value="ECO:0007669"/>
    <property type="project" value="UniProtKB-KW"/>
</dbReference>
<dbReference type="GO" id="GO:0003700">
    <property type="term" value="F:DNA-binding transcription factor activity"/>
    <property type="evidence" value="ECO:0007669"/>
    <property type="project" value="InterPro"/>
</dbReference>
<dbReference type="AlphaFoldDB" id="A0AA41U7W3"/>
<sequence>MRWDSAQLEALAAVVAEGSFDAAARALHITPSAMSQRIRALENTAGSVLVKRTRPVEPTATGQTLLRLARQVELLGAEASAELGAAGDAGGAWTTVPIAVNADSLATWFLPALARVDGVCFDLHRADQDRTAELLPRGVVMMAVTSQAEPVQGCSSVPLGAMTYRPVATPAFARRWFPDGPTTAALSVAPVVVFDRADDLQDRYLRSRGASGPPRHHVPSSIEYVEAVRLGLGWGMLPELQSAPSGLPPGRGVPGRRHASGPLVDDDDLVPVDPDAVVDVALHLQQWKLRSAVLDQVAAALRAEAARSLRPLARG</sequence>
<dbReference type="NCBIfam" id="NF002964">
    <property type="entry name" value="PRK03635.1"/>
    <property type="match status" value="1"/>
</dbReference>
<protein>
    <submittedName>
        <fullName evidence="8">LysR family transcriptional regulator ArgP</fullName>
    </submittedName>
</protein>
<keyword evidence="5" id="KW-0804">Transcription</keyword>
<dbReference type="PANTHER" id="PTHR30579:SF2">
    <property type="entry name" value="HTH-TYPE TRANSCRIPTIONAL REGULATOR ARGP"/>
    <property type="match status" value="1"/>
</dbReference>
<evidence type="ECO:0000259" key="7">
    <source>
        <dbReference type="PROSITE" id="PS50931"/>
    </source>
</evidence>
<dbReference type="InterPro" id="IPR005119">
    <property type="entry name" value="LysR_subst-bd"/>
</dbReference>
<keyword evidence="3" id="KW-0238">DNA-binding</keyword>
<dbReference type="Proteomes" id="UP001165405">
    <property type="component" value="Unassembled WGS sequence"/>
</dbReference>
<dbReference type="NCBIfam" id="TIGR03298">
    <property type="entry name" value="argP"/>
    <property type="match status" value="1"/>
</dbReference>
<evidence type="ECO:0000256" key="6">
    <source>
        <dbReference type="SAM" id="MobiDB-lite"/>
    </source>
</evidence>
<dbReference type="Gene3D" id="1.10.10.10">
    <property type="entry name" value="Winged helix-like DNA-binding domain superfamily/Winged helix DNA-binding domain"/>
    <property type="match status" value="1"/>
</dbReference>
<comment type="similarity">
    <text evidence="1">Belongs to the LysR transcriptional regulatory family.</text>
</comment>
<dbReference type="PROSITE" id="PS50931">
    <property type="entry name" value="HTH_LYSR"/>
    <property type="match status" value="1"/>
</dbReference>
<feature type="domain" description="HTH lysR-type" evidence="7">
    <location>
        <begin position="3"/>
        <end position="59"/>
    </location>
</feature>
<dbReference type="InterPro" id="IPR050176">
    <property type="entry name" value="LTTR"/>
</dbReference>
<dbReference type="SUPFAM" id="SSF53850">
    <property type="entry name" value="Periplasmic binding protein-like II"/>
    <property type="match status" value="1"/>
</dbReference>
<dbReference type="EMBL" id="JAKGSG010000008">
    <property type="protein sequence ID" value="MCF4119822.1"/>
    <property type="molecule type" value="Genomic_DNA"/>
</dbReference>
<dbReference type="PANTHER" id="PTHR30579">
    <property type="entry name" value="TRANSCRIPTIONAL REGULATOR"/>
    <property type="match status" value="1"/>
</dbReference>
<evidence type="ECO:0000256" key="5">
    <source>
        <dbReference type="ARBA" id="ARBA00023163"/>
    </source>
</evidence>
<keyword evidence="2" id="KW-0805">Transcription regulation</keyword>
<evidence type="ECO:0000313" key="8">
    <source>
        <dbReference type="EMBL" id="MCF4119822.1"/>
    </source>
</evidence>
<evidence type="ECO:0000256" key="4">
    <source>
        <dbReference type="ARBA" id="ARBA00023159"/>
    </source>
</evidence>
<proteinExistence type="inferred from homology"/>
<dbReference type="RefSeq" id="WP_236087537.1">
    <property type="nucleotide sequence ID" value="NZ_JAKGSG010000008.1"/>
</dbReference>